<dbReference type="GO" id="GO:1904680">
    <property type="term" value="F:peptide transmembrane transporter activity"/>
    <property type="evidence" value="ECO:0007669"/>
    <property type="project" value="TreeGrafter"/>
</dbReference>
<comment type="similarity">
    <text evidence="1">Belongs to the bacterial solute-binding protein 5 family.</text>
</comment>
<sequence length="524" mass="54141">MNRRKLLTAAVVATALTALSACSGGATPGTSSSTGTGGTLKLAFLAGISTPDPDTAYDGPELNLVNSAYEGLLKYQPGQAKPQLTGALATKWAANADNTVFTFDLRTGVTFHDGTAFTASAVEPSFQRRTTMAKGPSYMVADVKSVEAPSDSQVVITLKAPNSAFLDLLASPFGPKMLSPKALQDHPTSTDEDNWFATHDAGTGPYTYGTFEPDADYKLTAYPGYWGTKPGYSAVDFTVLASMSTIQLKLQSGELDGVIGSLDGASFTTLKGDSSLTTSAFSSMQTPTLFVNPKSAAVGAADVRAELLAGIDFAALMKKALPDTTEPTTEVFPVNLLADPGTDQQKITYDATALAGLASGALAGKTVKIAYTQTGPDGQALSDNLAAVLNTAGIKAESVGYAAGTYYPALAKGADAPDLTIFAGFPDTAHPDAWASVFYTPDGGLDLFGAEVPGLAETLAAARKTNDQAAYGRAAAMVSESAYWYSMGTMKGTASFAKDVAGADTAWHPVITGVLELNLLHPAS</sequence>
<dbReference type="Proteomes" id="UP000198688">
    <property type="component" value="Chromosome I"/>
</dbReference>
<dbReference type="Pfam" id="PF00496">
    <property type="entry name" value="SBP_bac_5"/>
    <property type="match status" value="1"/>
</dbReference>
<dbReference type="InterPro" id="IPR039424">
    <property type="entry name" value="SBP_5"/>
</dbReference>
<reference evidence="6 7" key="1">
    <citation type="submission" date="2016-10" db="EMBL/GenBank/DDBJ databases">
        <authorList>
            <person name="de Groot N.N."/>
        </authorList>
    </citation>
    <scope>NUCLEOTIDE SEQUENCE [LARGE SCALE GENOMIC DNA]</scope>
    <source>
        <strain evidence="6 7">DSM 43941</strain>
    </source>
</reference>
<dbReference type="PANTHER" id="PTHR30290">
    <property type="entry name" value="PERIPLASMIC BINDING COMPONENT OF ABC TRANSPORTER"/>
    <property type="match status" value="1"/>
</dbReference>
<proteinExistence type="inferred from homology"/>
<dbReference type="RefSeq" id="WP_157751377.1">
    <property type="nucleotide sequence ID" value="NZ_LT629758.1"/>
</dbReference>
<feature type="signal peptide" evidence="4">
    <location>
        <begin position="1"/>
        <end position="20"/>
    </location>
</feature>
<dbReference type="InterPro" id="IPR000914">
    <property type="entry name" value="SBP_5_dom"/>
</dbReference>
<feature type="domain" description="Solute-binding protein family 5" evidence="5">
    <location>
        <begin position="84"/>
        <end position="443"/>
    </location>
</feature>
<keyword evidence="7" id="KW-1185">Reference proteome</keyword>
<dbReference type="STRING" id="113562.SAMN04489716_1518"/>
<evidence type="ECO:0000313" key="6">
    <source>
        <dbReference type="EMBL" id="SDS74921.1"/>
    </source>
</evidence>
<dbReference type="SUPFAM" id="SSF53850">
    <property type="entry name" value="Periplasmic binding protein-like II"/>
    <property type="match status" value="1"/>
</dbReference>
<evidence type="ECO:0000256" key="1">
    <source>
        <dbReference type="ARBA" id="ARBA00005695"/>
    </source>
</evidence>
<dbReference type="EMBL" id="LT629758">
    <property type="protein sequence ID" value="SDS74921.1"/>
    <property type="molecule type" value="Genomic_DNA"/>
</dbReference>
<feature type="chain" id="PRO_5038685910" evidence="4">
    <location>
        <begin position="21"/>
        <end position="524"/>
    </location>
</feature>
<dbReference type="Gene3D" id="3.40.190.10">
    <property type="entry name" value="Periplasmic binding protein-like II"/>
    <property type="match status" value="1"/>
</dbReference>
<gene>
    <name evidence="6" type="ORF">SAMN04489716_1518</name>
</gene>
<evidence type="ECO:0000259" key="5">
    <source>
        <dbReference type="Pfam" id="PF00496"/>
    </source>
</evidence>
<organism evidence="6 7">
    <name type="scientific">Actinoplanes derwentensis</name>
    <dbReference type="NCBI Taxonomy" id="113562"/>
    <lineage>
        <taxon>Bacteria</taxon>
        <taxon>Bacillati</taxon>
        <taxon>Actinomycetota</taxon>
        <taxon>Actinomycetes</taxon>
        <taxon>Micromonosporales</taxon>
        <taxon>Micromonosporaceae</taxon>
        <taxon>Actinoplanes</taxon>
    </lineage>
</organism>
<name>A0A1H1URP6_9ACTN</name>
<dbReference type="CDD" id="cd00995">
    <property type="entry name" value="PBP2_NikA_DppA_OppA_like"/>
    <property type="match status" value="1"/>
</dbReference>
<keyword evidence="2" id="KW-0813">Transport</keyword>
<dbReference type="Gene3D" id="3.10.105.10">
    <property type="entry name" value="Dipeptide-binding Protein, Domain 3"/>
    <property type="match status" value="1"/>
</dbReference>
<dbReference type="AlphaFoldDB" id="A0A1H1URP6"/>
<evidence type="ECO:0000256" key="2">
    <source>
        <dbReference type="ARBA" id="ARBA00022448"/>
    </source>
</evidence>
<dbReference type="GO" id="GO:0015833">
    <property type="term" value="P:peptide transport"/>
    <property type="evidence" value="ECO:0007669"/>
    <property type="project" value="TreeGrafter"/>
</dbReference>
<evidence type="ECO:0000256" key="4">
    <source>
        <dbReference type="SAM" id="SignalP"/>
    </source>
</evidence>
<evidence type="ECO:0000256" key="3">
    <source>
        <dbReference type="ARBA" id="ARBA00022729"/>
    </source>
</evidence>
<dbReference type="OrthoDB" id="9046151at2"/>
<protein>
    <submittedName>
        <fullName evidence="6">Peptide/nickel transport system substrate-binding protein</fullName>
    </submittedName>
</protein>
<dbReference type="PANTHER" id="PTHR30290:SF9">
    <property type="entry name" value="OLIGOPEPTIDE-BINDING PROTEIN APPA"/>
    <property type="match status" value="1"/>
</dbReference>
<dbReference type="PROSITE" id="PS51257">
    <property type="entry name" value="PROKAR_LIPOPROTEIN"/>
    <property type="match status" value="1"/>
</dbReference>
<accession>A0A1H1URP6</accession>
<evidence type="ECO:0000313" key="7">
    <source>
        <dbReference type="Proteomes" id="UP000198688"/>
    </source>
</evidence>
<keyword evidence="3 4" id="KW-0732">Signal</keyword>